<dbReference type="InterPro" id="IPR004441">
    <property type="entry name" value="rRNA_MeTrfase_TrmH"/>
</dbReference>
<keyword evidence="1 5" id="KW-0489">Methyltransferase</keyword>
<keyword evidence="6" id="KW-1185">Reference proteome</keyword>
<dbReference type="Proteomes" id="UP000295304">
    <property type="component" value="Unassembled WGS sequence"/>
</dbReference>
<dbReference type="AlphaFoldDB" id="A0A4R3JCI6"/>
<organism evidence="5 6">
    <name type="scientific">Varunaivibrio sulfuroxidans</name>
    <dbReference type="NCBI Taxonomy" id="1773489"/>
    <lineage>
        <taxon>Bacteria</taxon>
        <taxon>Pseudomonadati</taxon>
        <taxon>Pseudomonadota</taxon>
        <taxon>Alphaproteobacteria</taxon>
        <taxon>Rhodospirillales</taxon>
        <taxon>Magnetovibrionaceae</taxon>
        <taxon>Varunaivibrio</taxon>
    </lineage>
</organism>
<name>A0A4R3JCI6_9PROT</name>
<dbReference type="InterPro" id="IPR029028">
    <property type="entry name" value="Alpha/beta_knot_MTases"/>
</dbReference>
<dbReference type="GO" id="GO:0006396">
    <property type="term" value="P:RNA processing"/>
    <property type="evidence" value="ECO:0007669"/>
    <property type="project" value="InterPro"/>
</dbReference>
<dbReference type="InterPro" id="IPR001537">
    <property type="entry name" value="SpoU_MeTrfase"/>
</dbReference>
<feature type="region of interest" description="Disordered" evidence="3">
    <location>
        <begin position="1"/>
        <end position="39"/>
    </location>
</feature>
<dbReference type="EMBL" id="SLZW01000003">
    <property type="protein sequence ID" value="TCS63384.1"/>
    <property type="molecule type" value="Genomic_DNA"/>
</dbReference>
<evidence type="ECO:0000256" key="3">
    <source>
        <dbReference type="SAM" id="MobiDB-lite"/>
    </source>
</evidence>
<dbReference type="PANTHER" id="PTHR46429">
    <property type="entry name" value="23S RRNA (GUANOSINE-2'-O-)-METHYLTRANSFERASE RLMB"/>
    <property type="match status" value="1"/>
</dbReference>
<feature type="domain" description="RNA 2-O ribose methyltransferase substrate binding" evidence="4">
    <location>
        <begin position="50"/>
        <end position="132"/>
    </location>
</feature>
<dbReference type="GO" id="GO:0008173">
    <property type="term" value="F:RNA methyltransferase activity"/>
    <property type="evidence" value="ECO:0007669"/>
    <property type="project" value="InterPro"/>
</dbReference>
<protein>
    <submittedName>
        <fullName evidence="5">23S rRNA (Guanosine2251-2'-O)-methyltransferase</fullName>
    </submittedName>
</protein>
<dbReference type="SUPFAM" id="SSF55315">
    <property type="entry name" value="L30e-like"/>
    <property type="match status" value="1"/>
</dbReference>
<dbReference type="InterPro" id="IPR029026">
    <property type="entry name" value="tRNA_m1G_MTases_N"/>
</dbReference>
<evidence type="ECO:0000256" key="1">
    <source>
        <dbReference type="ARBA" id="ARBA00022603"/>
    </source>
</evidence>
<dbReference type="SMART" id="SM00967">
    <property type="entry name" value="SpoU_sub_bind"/>
    <property type="match status" value="1"/>
</dbReference>
<dbReference type="Gene3D" id="3.40.1280.10">
    <property type="match status" value="1"/>
</dbReference>
<evidence type="ECO:0000313" key="6">
    <source>
        <dbReference type="Proteomes" id="UP000295304"/>
    </source>
</evidence>
<keyword evidence="2 5" id="KW-0808">Transferase</keyword>
<dbReference type="Pfam" id="PF00588">
    <property type="entry name" value="SpoU_methylase"/>
    <property type="match status" value="1"/>
</dbReference>
<dbReference type="OrthoDB" id="9785673at2"/>
<dbReference type="PANTHER" id="PTHR46429:SF1">
    <property type="entry name" value="23S RRNA (GUANOSINE-2'-O-)-METHYLTRANSFERASE RLMB"/>
    <property type="match status" value="1"/>
</dbReference>
<comment type="caution">
    <text evidence="5">The sequence shown here is derived from an EMBL/GenBank/DDBJ whole genome shotgun (WGS) entry which is preliminary data.</text>
</comment>
<dbReference type="GO" id="GO:0032259">
    <property type="term" value="P:methylation"/>
    <property type="evidence" value="ECO:0007669"/>
    <property type="project" value="UniProtKB-KW"/>
</dbReference>
<sequence>MAKRKRRIPNAGKPPRHTADNAPWPPHGRPDETVGAPREGTHARTRGALWLYGVHAALAALANPQRVIYRVVTSAQSSLDGDANGAAEIGETNGAAARPKAEIRDRREIDALLPPHAVHQGIAVQAEMLPVVSIEDLCHDLRREPATAGDTAGDEARRQHVVVVLDQATDPQNIGAVIRSAAAFGAAGVVIHDRHAPDVTGAMAKAASGGVEKIPLVRVTNLARALDYLKGAGFWCVGLDGHTDKMLTDGVLEGGDIALVLGAEGQGLRRLTLETCDLVAKIPMSDAIESLNLSNAAAIALYEFARTRRT</sequence>
<proteinExistence type="predicted"/>
<dbReference type="InterPro" id="IPR013123">
    <property type="entry name" value="SpoU_subst-bd"/>
</dbReference>
<dbReference type="GO" id="GO:0003723">
    <property type="term" value="F:RNA binding"/>
    <property type="evidence" value="ECO:0007669"/>
    <property type="project" value="InterPro"/>
</dbReference>
<dbReference type="RefSeq" id="WP_132938369.1">
    <property type="nucleotide sequence ID" value="NZ_CP119676.1"/>
</dbReference>
<accession>A0A4R3JCI6</accession>
<dbReference type="Gene3D" id="3.30.1330.30">
    <property type="match status" value="1"/>
</dbReference>
<evidence type="ECO:0000256" key="2">
    <source>
        <dbReference type="ARBA" id="ARBA00022679"/>
    </source>
</evidence>
<dbReference type="GO" id="GO:0005829">
    <property type="term" value="C:cytosol"/>
    <property type="evidence" value="ECO:0007669"/>
    <property type="project" value="TreeGrafter"/>
</dbReference>
<dbReference type="SUPFAM" id="SSF75217">
    <property type="entry name" value="alpha/beta knot"/>
    <property type="match status" value="1"/>
</dbReference>
<dbReference type="CDD" id="cd18103">
    <property type="entry name" value="SpoU-like_RlmB"/>
    <property type="match status" value="1"/>
</dbReference>
<dbReference type="InterPro" id="IPR029064">
    <property type="entry name" value="Ribosomal_eL30-like_sf"/>
</dbReference>
<gene>
    <name evidence="5" type="ORF">EDD55_1034</name>
</gene>
<reference evidence="5 6" key="1">
    <citation type="submission" date="2019-03" db="EMBL/GenBank/DDBJ databases">
        <title>Genomic Encyclopedia of Type Strains, Phase IV (KMG-IV): sequencing the most valuable type-strain genomes for metagenomic binning, comparative biology and taxonomic classification.</title>
        <authorList>
            <person name="Goeker M."/>
        </authorList>
    </citation>
    <scope>NUCLEOTIDE SEQUENCE [LARGE SCALE GENOMIC DNA]</scope>
    <source>
        <strain evidence="5 6">DSM 101688</strain>
    </source>
</reference>
<feature type="region of interest" description="Disordered" evidence="3">
    <location>
        <begin position="79"/>
        <end position="99"/>
    </location>
</feature>
<dbReference type="NCBIfam" id="TIGR00186">
    <property type="entry name" value="rRNA_methyl_3"/>
    <property type="match status" value="1"/>
</dbReference>
<evidence type="ECO:0000259" key="4">
    <source>
        <dbReference type="SMART" id="SM00967"/>
    </source>
</evidence>
<evidence type="ECO:0000313" key="5">
    <source>
        <dbReference type="EMBL" id="TCS63384.1"/>
    </source>
</evidence>